<feature type="transmembrane region" description="Helical" evidence="7">
    <location>
        <begin position="142"/>
        <end position="159"/>
    </location>
</feature>
<feature type="transmembrane region" description="Helical" evidence="7">
    <location>
        <begin position="40"/>
        <end position="66"/>
    </location>
</feature>
<dbReference type="Pfam" id="PF01914">
    <property type="entry name" value="MarC"/>
    <property type="match status" value="1"/>
</dbReference>
<comment type="subcellular location">
    <subcellularLocation>
        <location evidence="1 7">Cell membrane</location>
        <topology evidence="1 7">Multi-pass membrane protein</topology>
    </subcellularLocation>
</comment>
<keyword evidence="9" id="KW-1185">Reference proteome</keyword>
<dbReference type="AlphaFoldDB" id="A0A1X7AEV7"/>
<evidence type="ECO:0000313" key="9">
    <source>
        <dbReference type="Proteomes" id="UP000196573"/>
    </source>
</evidence>
<keyword evidence="3" id="KW-1003">Cell membrane</keyword>
<keyword evidence="5 7" id="KW-1133">Transmembrane helix</keyword>
<comment type="similarity">
    <text evidence="2 7">Belongs to the UPF0056 (MarC) family.</text>
</comment>
<dbReference type="InterPro" id="IPR002771">
    <property type="entry name" value="Multi_antbiot-R_MarC"/>
</dbReference>
<feature type="transmembrane region" description="Helical" evidence="7">
    <location>
        <begin position="72"/>
        <end position="90"/>
    </location>
</feature>
<name>A0A1X7AEV7_9GAMM</name>
<evidence type="ECO:0000256" key="7">
    <source>
        <dbReference type="RuleBase" id="RU362048"/>
    </source>
</evidence>
<dbReference type="EMBL" id="FWPT01000001">
    <property type="protein sequence ID" value="SMA34132.1"/>
    <property type="molecule type" value="Genomic_DNA"/>
</dbReference>
<dbReference type="RefSeq" id="WP_087106307.1">
    <property type="nucleotide sequence ID" value="NZ_CBCSCN010000004.1"/>
</dbReference>
<keyword evidence="6 7" id="KW-0472">Membrane</keyword>
<evidence type="ECO:0000256" key="4">
    <source>
        <dbReference type="ARBA" id="ARBA00022692"/>
    </source>
</evidence>
<dbReference type="NCBIfam" id="TIGR00427">
    <property type="entry name" value="NAAT family transporter"/>
    <property type="match status" value="1"/>
</dbReference>
<evidence type="ECO:0000256" key="2">
    <source>
        <dbReference type="ARBA" id="ARBA00009784"/>
    </source>
</evidence>
<feature type="transmembrane region" description="Helical" evidence="7">
    <location>
        <begin position="6"/>
        <end position="28"/>
    </location>
</feature>
<evidence type="ECO:0000313" key="8">
    <source>
        <dbReference type="EMBL" id="SMA34132.1"/>
    </source>
</evidence>
<feature type="transmembrane region" description="Helical" evidence="7">
    <location>
        <begin position="180"/>
        <end position="203"/>
    </location>
</feature>
<dbReference type="PANTHER" id="PTHR33508">
    <property type="entry name" value="UPF0056 MEMBRANE PROTEIN YHCE"/>
    <property type="match status" value="1"/>
</dbReference>
<evidence type="ECO:0000256" key="5">
    <source>
        <dbReference type="ARBA" id="ARBA00022989"/>
    </source>
</evidence>
<evidence type="ECO:0000256" key="1">
    <source>
        <dbReference type="ARBA" id="ARBA00004651"/>
    </source>
</evidence>
<evidence type="ECO:0000256" key="6">
    <source>
        <dbReference type="ARBA" id="ARBA00023136"/>
    </source>
</evidence>
<dbReference type="PANTHER" id="PTHR33508:SF1">
    <property type="entry name" value="UPF0056 MEMBRANE PROTEIN YHCE"/>
    <property type="match status" value="1"/>
</dbReference>
<proteinExistence type="inferred from homology"/>
<organism evidence="8 9">
    <name type="scientific">Parendozoicomonas haliclonae</name>
    <dbReference type="NCBI Taxonomy" id="1960125"/>
    <lineage>
        <taxon>Bacteria</taxon>
        <taxon>Pseudomonadati</taxon>
        <taxon>Pseudomonadota</taxon>
        <taxon>Gammaproteobacteria</taxon>
        <taxon>Oceanospirillales</taxon>
        <taxon>Endozoicomonadaceae</taxon>
        <taxon>Parendozoicomonas</taxon>
    </lineage>
</organism>
<protein>
    <recommendedName>
        <fullName evidence="7">UPF0056 membrane protein</fullName>
    </recommendedName>
</protein>
<gene>
    <name evidence="8" type="ORF">EHSB41UT_00361</name>
</gene>
<dbReference type="Proteomes" id="UP000196573">
    <property type="component" value="Unassembled WGS sequence"/>
</dbReference>
<dbReference type="GO" id="GO:0005886">
    <property type="term" value="C:plasma membrane"/>
    <property type="evidence" value="ECO:0007669"/>
    <property type="project" value="UniProtKB-SubCell"/>
</dbReference>
<evidence type="ECO:0000256" key="3">
    <source>
        <dbReference type="ARBA" id="ARBA00022475"/>
    </source>
</evidence>
<dbReference type="OrthoDB" id="21094at2"/>
<reference evidence="8 9" key="1">
    <citation type="submission" date="2017-03" db="EMBL/GenBank/DDBJ databases">
        <authorList>
            <person name="Afonso C.L."/>
            <person name="Miller P.J."/>
            <person name="Scott M.A."/>
            <person name="Spackman E."/>
            <person name="Goraichik I."/>
            <person name="Dimitrov K.M."/>
            <person name="Suarez D.L."/>
            <person name="Swayne D.E."/>
        </authorList>
    </citation>
    <scope>NUCLEOTIDE SEQUENCE [LARGE SCALE GENOMIC DNA]</scope>
    <source>
        <strain evidence="8">SB41UT1</strain>
    </source>
</reference>
<sequence>MLSNIAHDFILLFAVIDPVGSLPLFLSVTRRYSPEKKAAIALRAAFYSALIMLGFLLVGQMLLHAIGIRLGAFQIAGGIVLFLFGLQMIFKPEQEEYTGGHSEPGHDVAVFPLAIPSLASPGALTAIIILTDNRLHPPIEQSITALLMLMVLLFAWLLMRAADRIFKLLGENGTAVLVRVMGLLVTALAVEICIEGLASLHWLTLPPD</sequence>
<accession>A0A1X7AEV7</accession>
<feature type="transmembrane region" description="Helical" evidence="7">
    <location>
        <begin position="110"/>
        <end position="130"/>
    </location>
</feature>
<keyword evidence="4 7" id="KW-0812">Transmembrane</keyword>